<proteinExistence type="predicted"/>
<comment type="caution">
    <text evidence="1">The sequence shown here is derived from an EMBL/GenBank/DDBJ whole genome shotgun (WGS) entry which is preliminary data.</text>
</comment>
<dbReference type="AlphaFoldDB" id="A0A0F9Q9I4"/>
<dbReference type="EMBL" id="LAZR01001780">
    <property type="protein sequence ID" value="KKN39154.1"/>
    <property type="molecule type" value="Genomic_DNA"/>
</dbReference>
<sequence length="32" mass="3516">MSFMKSDVTNGQLVISKWGRCAAGLSKMKEVL</sequence>
<protein>
    <submittedName>
        <fullName evidence="1">Uncharacterized protein</fullName>
    </submittedName>
</protein>
<name>A0A0F9Q9I4_9ZZZZ</name>
<accession>A0A0F9Q9I4</accession>
<evidence type="ECO:0000313" key="1">
    <source>
        <dbReference type="EMBL" id="KKN39154.1"/>
    </source>
</evidence>
<reference evidence="1" key="1">
    <citation type="journal article" date="2015" name="Nature">
        <title>Complex archaea that bridge the gap between prokaryotes and eukaryotes.</title>
        <authorList>
            <person name="Spang A."/>
            <person name="Saw J.H."/>
            <person name="Jorgensen S.L."/>
            <person name="Zaremba-Niedzwiedzka K."/>
            <person name="Martijn J."/>
            <person name="Lind A.E."/>
            <person name="van Eijk R."/>
            <person name="Schleper C."/>
            <person name="Guy L."/>
            <person name="Ettema T.J."/>
        </authorList>
    </citation>
    <scope>NUCLEOTIDE SEQUENCE</scope>
</reference>
<organism evidence="1">
    <name type="scientific">marine sediment metagenome</name>
    <dbReference type="NCBI Taxonomy" id="412755"/>
    <lineage>
        <taxon>unclassified sequences</taxon>
        <taxon>metagenomes</taxon>
        <taxon>ecological metagenomes</taxon>
    </lineage>
</organism>
<gene>
    <name evidence="1" type="ORF">LCGC14_0746240</name>
</gene>